<dbReference type="InterPro" id="IPR048297">
    <property type="entry name" value="DUF936_dom_pln"/>
</dbReference>
<accession>A0AAW1GMU7</accession>
<dbReference type="InterPro" id="IPR010341">
    <property type="entry name" value="DUF936_pln"/>
</dbReference>
<evidence type="ECO:0000259" key="3">
    <source>
        <dbReference type="Pfam" id="PF21647"/>
    </source>
</evidence>
<feature type="domain" description="DUF936" evidence="2">
    <location>
        <begin position="4"/>
        <end position="120"/>
    </location>
</feature>
<dbReference type="InterPro" id="IPR049172">
    <property type="entry name" value="DUF6857_pln"/>
</dbReference>
<dbReference type="AlphaFoldDB" id="A0AAW1GMU7"/>
<gene>
    <name evidence="4" type="ORF">RND81_14G087000</name>
</gene>
<dbReference type="PANTHER" id="PTHR31928:SF4">
    <property type="entry name" value="OS08G0541500 PROTEIN"/>
    <property type="match status" value="1"/>
</dbReference>
<feature type="compositionally biased region" description="Polar residues" evidence="1">
    <location>
        <begin position="369"/>
        <end position="386"/>
    </location>
</feature>
<reference evidence="4 5" key="1">
    <citation type="submission" date="2024-03" db="EMBL/GenBank/DDBJ databases">
        <title>WGS assembly of Saponaria officinalis var. Norfolk2.</title>
        <authorList>
            <person name="Jenkins J."/>
            <person name="Shu S."/>
            <person name="Grimwood J."/>
            <person name="Barry K."/>
            <person name="Goodstein D."/>
            <person name="Schmutz J."/>
            <person name="Leebens-Mack J."/>
            <person name="Osbourn A."/>
        </authorList>
    </citation>
    <scope>NUCLEOTIDE SEQUENCE [LARGE SCALE GENOMIC DNA]</scope>
    <source>
        <strain evidence="5">cv. Norfolk2</strain>
        <strain evidence="4">JIC</strain>
        <tissue evidence="4">Leaf</tissue>
    </source>
</reference>
<keyword evidence="5" id="KW-1185">Reference proteome</keyword>
<dbReference type="Pfam" id="PF21647">
    <property type="entry name" value="DUF6857"/>
    <property type="match status" value="1"/>
</dbReference>
<evidence type="ECO:0000313" key="5">
    <source>
        <dbReference type="Proteomes" id="UP001443914"/>
    </source>
</evidence>
<sequence>MATLVPGILQKLVQHMNTEVKVTGEHRSSLLQVVSIVPALTGGDLFQNQGFYLKVSDSSHATYVALPDDHDDLILSDKIQLGQYIHVERLEAASPVPILRGVRLIPGRHPCVGTPEDIVATHSLGFLDSSLPKSKPSKNPKLFSKEKYPPKLNLSCKDDYMDRKALSINRSNSISSNPGISLLKRRESLGKSKTSKSSQSIPSSPTSFYSLPTSFEKFSTEVKRQAKIKSDRATLKSGLMEKVSVKLGEKVATGRSVSATPKKQPLVCAPKKLAHVRDIGPTGLRRSWEGNVDTKSKNNLKPKSSKRDAISAVRSSVPMRNPADERLSTKGENKSHTSLKSSKGAKEVIPARHSARNGSVDDLDRSSKPRNSSGRRSLDTLSNSLPGNLVKVSASNRRLVDANVLSNSLPSSVTKLGKEVVKLRDSAQNAAIEALQEASTAESILRCLCKYSELSSSAKEDDPKPTVEQFLALHSSLKNILLIAESLSKRCSIGSSPDSGEILSEETLKILTEKRKQASSWTNAAIAADVSAFSVYTDRLNPVNQPILVLENPGKSSCPKIPSKPRLSSGTPRRVVDPRDVAVTQKTPRVPPSPPREWTRGNNLDEFVDLAEKLQTESQNWFLRFMERFLNADVDTPVLSNNGQIAGMLTQLKSVNDWLDEISVGPDKQDDDEGEETVRVSGETTERLRKKIYEYLLIHVESAAAALGSGTQTVPPVLTMDTRGRR</sequence>
<evidence type="ECO:0000259" key="2">
    <source>
        <dbReference type="Pfam" id="PF06075"/>
    </source>
</evidence>
<dbReference type="Proteomes" id="UP001443914">
    <property type="component" value="Unassembled WGS sequence"/>
</dbReference>
<feature type="region of interest" description="Disordered" evidence="1">
    <location>
        <begin position="554"/>
        <end position="574"/>
    </location>
</feature>
<feature type="domain" description="DUF6857" evidence="3">
    <location>
        <begin position="394"/>
        <end position="707"/>
    </location>
</feature>
<dbReference type="Pfam" id="PF06075">
    <property type="entry name" value="DUF936"/>
    <property type="match status" value="1"/>
</dbReference>
<dbReference type="EMBL" id="JBDFQZ010000014">
    <property type="protein sequence ID" value="KAK9665050.1"/>
    <property type="molecule type" value="Genomic_DNA"/>
</dbReference>
<proteinExistence type="predicted"/>
<dbReference type="EMBL" id="JBDFQZ010000014">
    <property type="protein sequence ID" value="KAK9665049.1"/>
    <property type="molecule type" value="Genomic_DNA"/>
</dbReference>
<dbReference type="PANTHER" id="PTHR31928">
    <property type="entry name" value="EXPRESSED PROTEIN"/>
    <property type="match status" value="1"/>
</dbReference>
<organism evidence="4 5">
    <name type="scientific">Saponaria officinalis</name>
    <name type="common">Common soapwort</name>
    <name type="synonym">Lychnis saponaria</name>
    <dbReference type="NCBI Taxonomy" id="3572"/>
    <lineage>
        <taxon>Eukaryota</taxon>
        <taxon>Viridiplantae</taxon>
        <taxon>Streptophyta</taxon>
        <taxon>Embryophyta</taxon>
        <taxon>Tracheophyta</taxon>
        <taxon>Spermatophyta</taxon>
        <taxon>Magnoliopsida</taxon>
        <taxon>eudicotyledons</taxon>
        <taxon>Gunneridae</taxon>
        <taxon>Pentapetalae</taxon>
        <taxon>Caryophyllales</taxon>
        <taxon>Caryophyllaceae</taxon>
        <taxon>Caryophylleae</taxon>
        <taxon>Saponaria</taxon>
    </lineage>
</organism>
<comment type="caution">
    <text evidence="4">The sequence shown here is derived from an EMBL/GenBank/DDBJ whole genome shotgun (WGS) entry which is preliminary data.</text>
</comment>
<evidence type="ECO:0000313" key="4">
    <source>
        <dbReference type="EMBL" id="KAK9665051.1"/>
    </source>
</evidence>
<protein>
    <submittedName>
        <fullName evidence="4">Uncharacterized protein</fullName>
    </submittedName>
</protein>
<feature type="compositionally biased region" description="Basic and acidic residues" evidence="1">
    <location>
        <begin position="322"/>
        <end position="335"/>
    </location>
</feature>
<name>A0AAW1GMU7_SAPOF</name>
<feature type="region of interest" description="Disordered" evidence="1">
    <location>
        <begin position="278"/>
        <end position="387"/>
    </location>
</feature>
<dbReference type="EMBL" id="JBDFQZ010000014">
    <property type="protein sequence ID" value="KAK9665051.1"/>
    <property type="molecule type" value="Genomic_DNA"/>
</dbReference>
<evidence type="ECO:0000256" key="1">
    <source>
        <dbReference type="SAM" id="MobiDB-lite"/>
    </source>
</evidence>
<feature type="compositionally biased region" description="Basic and acidic residues" evidence="1">
    <location>
        <begin position="286"/>
        <end position="296"/>
    </location>
</feature>